<evidence type="ECO:0000313" key="1">
    <source>
        <dbReference type="EMBL" id="MDR6782178.1"/>
    </source>
</evidence>
<comment type="caution">
    <text evidence="1">The sequence shown here is derived from an EMBL/GenBank/DDBJ whole genome shotgun (WGS) entry which is preliminary data.</text>
</comment>
<dbReference type="EMBL" id="JAVDTF010000001">
    <property type="protein sequence ID" value="MDR6782178.1"/>
    <property type="molecule type" value="Genomic_DNA"/>
</dbReference>
<organism evidence="1 2">
    <name type="scientific">Pedobacter africanus</name>
    <dbReference type="NCBI Taxonomy" id="151894"/>
    <lineage>
        <taxon>Bacteria</taxon>
        <taxon>Pseudomonadati</taxon>
        <taxon>Bacteroidota</taxon>
        <taxon>Sphingobacteriia</taxon>
        <taxon>Sphingobacteriales</taxon>
        <taxon>Sphingobacteriaceae</taxon>
        <taxon>Pedobacter</taxon>
    </lineage>
</organism>
<dbReference type="Proteomes" id="UP001246858">
    <property type="component" value="Unassembled WGS sequence"/>
</dbReference>
<proteinExistence type="predicted"/>
<name>A0ACC6KSR7_9SPHI</name>
<gene>
    <name evidence="1" type="ORF">J2X78_000730</name>
</gene>
<reference evidence="1" key="1">
    <citation type="submission" date="2023-07" db="EMBL/GenBank/DDBJ databases">
        <title>Sorghum-associated microbial communities from plants grown in Nebraska, USA.</title>
        <authorList>
            <person name="Schachtman D."/>
        </authorList>
    </citation>
    <scope>NUCLEOTIDE SEQUENCE</scope>
    <source>
        <strain evidence="1">2697</strain>
    </source>
</reference>
<sequence length="341" mass="36318">MTTVLTEGLAQSGTKPVPGWSEFSPIPDQIGFAGSFAGISNGTLLVAGGANFPDGGAPWTGSKKVWQDHIFALEKPNGTWKLAGKLPQPLGYGASISWKGTLIIIGGSNEKGHYADVFQLKYNGGRIEKTDLPPLPTAIANTSGILAGDVIYIAGGIERPDARNAGQNFWSLDLQAKKREWKILKSWPGAGRMFAVTGAMGNDCYLFSGSELINGSRNYLKDAYSYNPQTGWKKIADLPVSVAAAPSPAFTLNQNLLVFGGDDGRLAADAAVLKEKHPGFSTQVLNYNTFTDSWSVVTKIPAPAPVTTSLTVWNGNVVIPGGEVRPAVRTPKVLTYKPLKK</sequence>
<keyword evidence="2" id="KW-1185">Reference proteome</keyword>
<evidence type="ECO:0000313" key="2">
    <source>
        <dbReference type="Proteomes" id="UP001246858"/>
    </source>
</evidence>
<accession>A0ACC6KSR7</accession>
<protein>
    <submittedName>
        <fullName evidence="1">N-acetylneuraminic acid mutarotase</fullName>
    </submittedName>
</protein>